<dbReference type="PANTHER" id="PTHR31286">
    <property type="entry name" value="GLYCINE-RICH CELL WALL STRUCTURAL PROTEIN 1.8-LIKE"/>
    <property type="match status" value="1"/>
</dbReference>
<protein>
    <recommendedName>
        <fullName evidence="3">DUF4283 domain-containing protein</fullName>
    </recommendedName>
</protein>
<keyword evidence="2" id="KW-1185">Reference proteome</keyword>
<comment type="caution">
    <text evidence="1">The sequence shown here is derived from an EMBL/GenBank/DDBJ whole genome shotgun (WGS) entry which is preliminary data.</text>
</comment>
<evidence type="ECO:0000313" key="1">
    <source>
        <dbReference type="EMBL" id="KAK3231082.1"/>
    </source>
</evidence>
<proteinExistence type="predicted"/>
<evidence type="ECO:0008006" key="3">
    <source>
        <dbReference type="Google" id="ProtNLM"/>
    </source>
</evidence>
<dbReference type="InterPro" id="IPR040256">
    <property type="entry name" value="At4g02000-like"/>
</dbReference>
<dbReference type="Proteomes" id="UP001281410">
    <property type="component" value="Unassembled WGS sequence"/>
</dbReference>
<organism evidence="1 2">
    <name type="scientific">Dipteronia sinensis</name>
    <dbReference type="NCBI Taxonomy" id="43782"/>
    <lineage>
        <taxon>Eukaryota</taxon>
        <taxon>Viridiplantae</taxon>
        <taxon>Streptophyta</taxon>
        <taxon>Embryophyta</taxon>
        <taxon>Tracheophyta</taxon>
        <taxon>Spermatophyta</taxon>
        <taxon>Magnoliopsida</taxon>
        <taxon>eudicotyledons</taxon>
        <taxon>Gunneridae</taxon>
        <taxon>Pentapetalae</taxon>
        <taxon>rosids</taxon>
        <taxon>malvids</taxon>
        <taxon>Sapindales</taxon>
        <taxon>Sapindaceae</taxon>
        <taxon>Hippocastanoideae</taxon>
        <taxon>Acereae</taxon>
        <taxon>Dipteronia</taxon>
    </lineage>
</organism>
<name>A0AAE0EKH1_9ROSI</name>
<gene>
    <name evidence="1" type="ORF">Dsin_002963</name>
</gene>
<evidence type="ECO:0000313" key="2">
    <source>
        <dbReference type="Proteomes" id="UP001281410"/>
    </source>
</evidence>
<sequence length="243" mass="27502">MKEDLDYVLTSGPWVIANQYLVVQRWKQNFVPGEDTIQSMPIWVRLAKLSMEWMDAELLWSIGGMLGKMCKVDPVTEIQARGRFACICVEIDISKPLLGTLNIEDRSIRVEYESQGLVCFKCGRYMHSKDSCKEGLVDPIHEDTDTNCQSDANVEKEAPTYSPWLLVSYGKNYLQKNGSTDKNFDMDISSNTNKPSGSRFDVLNEELDMMMEEGEAAGNNKTAGGRQYKGKVVLIEITNQKNF</sequence>
<dbReference type="AlphaFoldDB" id="A0AAE0EKH1"/>
<dbReference type="PANTHER" id="PTHR31286:SF99">
    <property type="entry name" value="DUF4283 DOMAIN-CONTAINING PROTEIN"/>
    <property type="match status" value="1"/>
</dbReference>
<reference evidence="1" key="1">
    <citation type="journal article" date="2023" name="Plant J.">
        <title>Genome sequences and population genomics provide insights into the demographic history, inbreeding, and mutation load of two 'living fossil' tree species of Dipteronia.</title>
        <authorList>
            <person name="Feng Y."/>
            <person name="Comes H.P."/>
            <person name="Chen J."/>
            <person name="Zhu S."/>
            <person name="Lu R."/>
            <person name="Zhang X."/>
            <person name="Li P."/>
            <person name="Qiu J."/>
            <person name="Olsen K.M."/>
            <person name="Qiu Y."/>
        </authorList>
    </citation>
    <scope>NUCLEOTIDE SEQUENCE</scope>
    <source>
        <strain evidence="1">NBL</strain>
    </source>
</reference>
<dbReference type="EMBL" id="JANJYJ010000001">
    <property type="protein sequence ID" value="KAK3231082.1"/>
    <property type="molecule type" value="Genomic_DNA"/>
</dbReference>
<accession>A0AAE0EKH1</accession>